<dbReference type="OrthoDB" id="3052647at2759"/>
<protein>
    <submittedName>
        <fullName evidence="3">Uncharacterized protein</fullName>
    </submittedName>
</protein>
<accession>A0A409YGG3</accession>
<feature type="region of interest" description="Disordered" evidence="1">
    <location>
        <begin position="395"/>
        <end position="417"/>
    </location>
</feature>
<keyword evidence="2" id="KW-1133">Transmembrane helix</keyword>
<dbReference type="AlphaFoldDB" id="A0A409YGG3"/>
<dbReference type="Gene3D" id="2.60.120.260">
    <property type="entry name" value="Galactose-binding domain-like"/>
    <property type="match status" value="1"/>
</dbReference>
<dbReference type="EMBL" id="NHTK01001192">
    <property type="protein sequence ID" value="PPR02072.1"/>
    <property type="molecule type" value="Genomic_DNA"/>
</dbReference>
<keyword evidence="2" id="KW-0472">Membrane</keyword>
<keyword evidence="4" id="KW-1185">Reference proteome</keyword>
<feature type="transmembrane region" description="Helical" evidence="2">
    <location>
        <begin position="300"/>
        <end position="322"/>
    </location>
</feature>
<comment type="caution">
    <text evidence="3">The sequence shown here is derived from an EMBL/GenBank/DDBJ whole genome shotgun (WGS) entry which is preliminary data.</text>
</comment>
<organism evidence="3 4">
    <name type="scientific">Panaeolus cyanescens</name>
    <dbReference type="NCBI Taxonomy" id="181874"/>
    <lineage>
        <taxon>Eukaryota</taxon>
        <taxon>Fungi</taxon>
        <taxon>Dikarya</taxon>
        <taxon>Basidiomycota</taxon>
        <taxon>Agaricomycotina</taxon>
        <taxon>Agaricomycetes</taxon>
        <taxon>Agaricomycetidae</taxon>
        <taxon>Agaricales</taxon>
        <taxon>Agaricineae</taxon>
        <taxon>Galeropsidaceae</taxon>
        <taxon>Panaeolus</taxon>
    </lineage>
</organism>
<evidence type="ECO:0000256" key="2">
    <source>
        <dbReference type="SAM" id="Phobius"/>
    </source>
</evidence>
<dbReference type="STRING" id="181874.A0A409YGG3"/>
<keyword evidence="2" id="KW-0812">Transmembrane</keyword>
<evidence type="ECO:0000313" key="4">
    <source>
        <dbReference type="Proteomes" id="UP000284842"/>
    </source>
</evidence>
<evidence type="ECO:0000256" key="1">
    <source>
        <dbReference type="SAM" id="MobiDB-lite"/>
    </source>
</evidence>
<reference evidence="3 4" key="1">
    <citation type="journal article" date="2018" name="Evol. Lett.">
        <title>Horizontal gene cluster transfer increased hallucinogenic mushroom diversity.</title>
        <authorList>
            <person name="Reynolds H.T."/>
            <person name="Vijayakumar V."/>
            <person name="Gluck-Thaler E."/>
            <person name="Korotkin H.B."/>
            <person name="Matheny P.B."/>
            <person name="Slot J.C."/>
        </authorList>
    </citation>
    <scope>NUCLEOTIDE SEQUENCE [LARGE SCALE GENOMIC DNA]</scope>
    <source>
        <strain evidence="3 4">2629</strain>
    </source>
</reference>
<dbReference type="InParanoid" id="A0A409YGG3"/>
<sequence length="452" mass="49647">MAAVRRVVVDNTSPLIHYEGSWFLDDTGAHDAKGNFGPVYNKSLHATITSGSFSFAYTGSSIVVFGSNNVHNDSAGVLDPQWTCSVDGVSLPTHPFNYFENNWPLCDTNSTQIHDSNGSHVLTVNATVQRAQAFYLDRLVYTPSPDASFVDETIHVQNNDPELQFGPGWEALGAIANLTAQTGSQFVFYFHGTSVSWYAFLPKEKPGLAATGTYAVDDQPPASFPIKAVPQGKDVTEYNQEIFRTPEYPRGRHKLQVTFLGNAQTVPLVLDYLVIRNGTGPGRSDIANVGTSDSRHRLRFIIGGTLGGMAILLLAILIAFYVHRRRKLRVHDETQPQHPQVEPSPQFRCSTTRASRRITAQNAPQFLPSSKIIRLEGQSSSSVYIPTSSGYVSNQHVSSPSTMTEPFTPQSSRSGTGVHNLEPRLVVHEDSGIRNVLPLQEHVEIPPTYTPT</sequence>
<proteinExistence type="predicted"/>
<gene>
    <name evidence="3" type="ORF">CVT24_011171</name>
</gene>
<evidence type="ECO:0000313" key="3">
    <source>
        <dbReference type="EMBL" id="PPR02072.1"/>
    </source>
</evidence>
<dbReference type="Proteomes" id="UP000284842">
    <property type="component" value="Unassembled WGS sequence"/>
</dbReference>
<name>A0A409YGG3_9AGAR</name>